<evidence type="ECO:0000256" key="1">
    <source>
        <dbReference type="SAM" id="MobiDB-lite"/>
    </source>
</evidence>
<dbReference type="RefSeq" id="WP_340541606.1">
    <property type="nucleotide sequence ID" value="NZ_JBBLXS010000215.1"/>
</dbReference>
<protein>
    <submittedName>
        <fullName evidence="2">Uncharacterized protein</fullName>
    </submittedName>
</protein>
<proteinExistence type="predicted"/>
<feature type="region of interest" description="Disordered" evidence="1">
    <location>
        <begin position="1"/>
        <end position="42"/>
    </location>
</feature>
<evidence type="ECO:0000313" key="3">
    <source>
        <dbReference type="Proteomes" id="UP001384579"/>
    </source>
</evidence>
<keyword evidence="3" id="KW-1185">Reference proteome</keyword>
<gene>
    <name evidence="2" type="ORF">WMG39_16485</name>
</gene>
<feature type="compositionally biased region" description="Polar residues" evidence="1">
    <location>
        <begin position="31"/>
        <end position="42"/>
    </location>
</feature>
<accession>A0ABU8YPW4</accession>
<reference evidence="2 3" key="1">
    <citation type="journal article" date="2020" name="Harmful Algae">
        <title>Molecular and morphological characterization of a novel dihydroanatoxin-a producing Microcoleus species (cyanobacteria) from the Russian River, California, USA.</title>
        <authorList>
            <person name="Conklin K.Y."/>
            <person name="Stancheva R."/>
            <person name="Otten T.G."/>
            <person name="Fadness R."/>
            <person name="Boyer G.L."/>
            <person name="Read B."/>
            <person name="Zhang X."/>
            <person name="Sheath R.G."/>
        </authorList>
    </citation>
    <scope>NUCLEOTIDE SEQUENCE [LARGE SCALE GENOMIC DNA]</scope>
    <source>
        <strain evidence="2 3">PTRS2</strain>
    </source>
</reference>
<name>A0ABU8YPW4_9CYAN</name>
<dbReference type="Proteomes" id="UP001384579">
    <property type="component" value="Unassembled WGS sequence"/>
</dbReference>
<evidence type="ECO:0000313" key="2">
    <source>
        <dbReference type="EMBL" id="MEK0186434.1"/>
    </source>
</evidence>
<dbReference type="EMBL" id="JBBLXS010000215">
    <property type="protein sequence ID" value="MEK0186434.1"/>
    <property type="molecule type" value="Genomic_DNA"/>
</dbReference>
<organism evidence="2 3">
    <name type="scientific">Microcoleus anatoxicus PTRS2</name>
    <dbReference type="NCBI Taxonomy" id="2705321"/>
    <lineage>
        <taxon>Bacteria</taxon>
        <taxon>Bacillati</taxon>
        <taxon>Cyanobacteriota</taxon>
        <taxon>Cyanophyceae</taxon>
        <taxon>Oscillatoriophycideae</taxon>
        <taxon>Oscillatoriales</taxon>
        <taxon>Microcoleaceae</taxon>
        <taxon>Microcoleus</taxon>
        <taxon>Microcoleus anatoxicus</taxon>
    </lineage>
</organism>
<feature type="compositionally biased region" description="Basic and acidic residues" evidence="1">
    <location>
        <begin position="1"/>
        <end position="25"/>
    </location>
</feature>
<sequence>MKEEGRRKKEEGRRKKEEGRRKRDISVGAGFTNNMSLTSIIS</sequence>
<comment type="caution">
    <text evidence="2">The sequence shown here is derived from an EMBL/GenBank/DDBJ whole genome shotgun (WGS) entry which is preliminary data.</text>
</comment>